<dbReference type="Gene3D" id="3.40.50.720">
    <property type="entry name" value="NAD(P)-binding Rossmann-like Domain"/>
    <property type="match status" value="1"/>
</dbReference>
<feature type="binding site" evidence="13">
    <location>
        <position position="140"/>
    </location>
    <ligand>
        <name>NADPH</name>
        <dbReference type="ChEBI" id="CHEBI:57783"/>
    </ligand>
</feature>
<evidence type="ECO:0000256" key="2">
    <source>
        <dbReference type="ARBA" id="ARBA00022516"/>
    </source>
</evidence>
<dbReference type="InterPro" id="IPR006109">
    <property type="entry name" value="G3P_DH_NAD-dep_C"/>
</dbReference>
<dbReference type="InterPro" id="IPR011128">
    <property type="entry name" value="G3P_DH_NAD-dep_N"/>
</dbReference>
<dbReference type="Proteomes" id="UP000228987">
    <property type="component" value="Unassembled WGS sequence"/>
</dbReference>
<dbReference type="EC" id="1.1.1.94" evidence="10 13"/>
<feature type="binding site" evidence="13">
    <location>
        <position position="136"/>
    </location>
    <ligand>
        <name>sn-glycerol 3-phosphate</name>
        <dbReference type="ChEBI" id="CHEBI:57597"/>
    </ligand>
</feature>
<feature type="binding site" evidence="16">
    <location>
        <position position="255"/>
    </location>
    <ligand>
        <name>NAD(+)</name>
        <dbReference type="ChEBI" id="CHEBI:57540"/>
    </ligand>
</feature>
<dbReference type="PIRSF" id="PIRSF000114">
    <property type="entry name" value="Glycerol-3-P_dh"/>
    <property type="match status" value="1"/>
</dbReference>
<dbReference type="GO" id="GO:0141152">
    <property type="term" value="F:glycerol-3-phosphate dehydrogenase (NAD+) activity"/>
    <property type="evidence" value="ECO:0007669"/>
    <property type="project" value="RHEA"/>
</dbReference>
<feature type="binding site" evidence="13">
    <location>
        <position position="279"/>
    </location>
    <ligand>
        <name>NADPH</name>
        <dbReference type="ChEBI" id="CHEBI:57783"/>
    </ligand>
</feature>
<dbReference type="SUPFAM" id="SSF48179">
    <property type="entry name" value="6-phosphogluconate dehydrogenase C-terminal domain-like"/>
    <property type="match status" value="1"/>
</dbReference>
<keyword evidence="5 13" id="KW-0520">NAD</keyword>
<dbReference type="FunFam" id="3.40.50.720:FF:000019">
    <property type="entry name" value="Glycerol-3-phosphate dehydrogenase [NAD(P)+]"/>
    <property type="match status" value="1"/>
</dbReference>
<feature type="binding site" evidence="13">
    <location>
        <position position="256"/>
    </location>
    <ligand>
        <name>sn-glycerol 3-phosphate</name>
        <dbReference type="ChEBI" id="CHEBI:57597"/>
    </ligand>
</feature>
<evidence type="ECO:0000256" key="13">
    <source>
        <dbReference type="HAMAP-Rule" id="MF_00394"/>
    </source>
</evidence>
<dbReference type="GO" id="GO:0046474">
    <property type="term" value="P:glycerophospholipid biosynthetic process"/>
    <property type="evidence" value="ECO:0007669"/>
    <property type="project" value="TreeGrafter"/>
</dbReference>
<evidence type="ECO:0000256" key="8">
    <source>
        <dbReference type="ARBA" id="ARBA00023264"/>
    </source>
</evidence>
<evidence type="ECO:0000256" key="10">
    <source>
        <dbReference type="ARBA" id="ARBA00066687"/>
    </source>
</evidence>
<feature type="binding site" evidence="16">
    <location>
        <begin position="10"/>
        <end position="15"/>
    </location>
    <ligand>
        <name>NAD(+)</name>
        <dbReference type="ChEBI" id="CHEBI:57540"/>
    </ligand>
</feature>
<evidence type="ECO:0000256" key="5">
    <source>
        <dbReference type="ARBA" id="ARBA00023027"/>
    </source>
</evidence>
<feature type="binding site" evidence="15">
    <location>
        <begin position="255"/>
        <end position="256"/>
    </location>
    <ligand>
        <name>substrate</name>
    </ligand>
</feature>
<feature type="binding site" evidence="13">
    <location>
        <position position="13"/>
    </location>
    <ligand>
        <name>NADPH</name>
        <dbReference type="ChEBI" id="CHEBI:57783"/>
    </ligand>
</feature>
<dbReference type="UniPathway" id="UPA00940"/>
<evidence type="ECO:0000259" key="18">
    <source>
        <dbReference type="Pfam" id="PF01210"/>
    </source>
</evidence>
<feature type="active site" description="Proton acceptor" evidence="13 14">
    <location>
        <position position="191"/>
    </location>
</feature>
<dbReference type="InterPro" id="IPR008927">
    <property type="entry name" value="6-PGluconate_DH-like_C_sf"/>
</dbReference>
<dbReference type="GO" id="GO:0005975">
    <property type="term" value="P:carbohydrate metabolic process"/>
    <property type="evidence" value="ECO:0007669"/>
    <property type="project" value="InterPro"/>
</dbReference>
<keyword evidence="2 13" id="KW-0444">Lipid biosynthesis</keyword>
<dbReference type="Pfam" id="PF07479">
    <property type="entry name" value="NAD_Gly3P_dh_C"/>
    <property type="match status" value="1"/>
</dbReference>
<comment type="pathway">
    <text evidence="13">Membrane lipid metabolism; glycerophospholipid metabolism.</text>
</comment>
<dbReference type="GO" id="GO:0051287">
    <property type="term" value="F:NAD binding"/>
    <property type="evidence" value="ECO:0007669"/>
    <property type="project" value="InterPro"/>
</dbReference>
<dbReference type="Pfam" id="PF01210">
    <property type="entry name" value="NAD_Gly3P_dh_N"/>
    <property type="match status" value="1"/>
</dbReference>
<evidence type="ECO:0000256" key="1">
    <source>
        <dbReference type="ARBA" id="ARBA00011009"/>
    </source>
</evidence>
<protein>
    <recommendedName>
        <fullName evidence="11 13">Glycerol-3-phosphate dehydrogenase [NAD(P)+]</fullName>
        <ecNumber evidence="10 13">1.1.1.94</ecNumber>
    </recommendedName>
    <alternativeName>
        <fullName evidence="13">NAD(P)(+)-dependent glycerol-3-phosphate dehydrogenase</fullName>
    </alternativeName>
    <alternativeName>
        <fullName evidence="12 13">NAD(P)H-dependent dihydroxyacetone-phosphate reductase</fullName>
    </alternativeName>
</protein>
<evidence type="ECO:0000256" key="7">
    <source>
        <dbReference type="ARBA" id="ARBA00023209"/>
    </source>
</evidence>
<evidence type="ECO:0000256" key="15">
    <source>
        <dbReference type="PIRSR" id="PIRSR000114-2"/>
    </source>
</evidence>
<feature type="domain" description="Glycerol-3-phosphate dehydrogenase NAD-dependent C-terminal" evidence="19">
    <location>
        <begin position="180"/>
        <end position="320"/>
    </location>
</feature>
<sequence>MKAKNIAVLGGGSFGTVIANIIAQNGHNTLLWMRDAEQVKIVNRDHENPTYLPGIILYDGLKAIQNLEKAVAEADIVFVAVPSSGFRDVVRQMQPFVKNEVILVSLTKGIEAETFKLMSQILSEEVPFAKVAVVSGPNLAKEIANSSPTGAVVASTDAEVRKVVQKVLRSLTFRVYANDDMFGVELGGSLKNIYAILAGMAESKGMGHNTNSMLITRSLTEMARFGLALGADPMTFLGLSGVGDLIVTCSTPLSRNFRVGKALGEGKSIEAILAELGQVAEGVNTLKQVVEKAKSLSIEMPLAQGLYEIIYNNQNIEHIISSLLLEERGLDVEFEAGQAKQLDH</sequence>
<evidence type="ECO:0000256" key="16">
    <source>
        <dbReference type="PIRSR" id="PIRSR000114-3"/>
    </source>
</evidence>
<keyword evidence="13" id="KW-0547">Nucleotide-binding</keyword>
<feature type="binding site" evidence="13">
    <location>
        <position position="14"/>
    </location>
    <ligand>
        <name>NADPH</name>
        <dbReference type="ChEBI" id="CHEBI:57783"/>
    </ligand>
</feature>
<dbReference type="AlphaFoldDB" id="A0A2A5CEJ0"/>
<dbReference type="GO" id="GO:0046168">
    <property type="term" value="P:glycerol-3-phosphate catabolic process"/>
    <property type="evidence" value="ECO:0007669"/>
    <property type="project" value="InterPro"/>
</dbReference>
<dbReference type="GO" id="GO:0005829">
    <property type="term" value="C:cytosol"/>
    <property type="evidence" value="ECO:0007669"/>
    <property type="project" value="TreeGrafter"/>
</dbReference>
<gene>
    <name evidence="13" type="primary">gpsA</name>
    <name evidence="20" type="ORF">COA71_06055</name>
</gene>
<dbReference type="Gene3D" id="1.10.1040.10">
    <property type="entry name" value="N-(1-d-carboxylethyl)-l-norvaline Dehydrogenase, domain 2"/>
    <property type="match status" value="1"/>
</dbReference>
<evidence type="ECO:0000256" key="12">
    <source>
        <dbReference type="ARBA" id="ARBA00080511"/>
    </source>
</evidence>
<keyword evidence="3 13" id="KW-0521">NADP</keyword>
<comment type="catalytic activity">
    <reaction evidence="13">
        <text>sn-glycerol 3-phosphate + NAD(+) = dihydroxyacetone phosphate + NADH + H(+)</text>
        <dbReference type="Rhea" id="RHEA:11092"/>
        <dbReference type="ChEBI" id="CHEBI:15378"/>
        <dbReference type="ChEBI" id="CHEBI:57540"/>
        <dbReference type="ChEBI" id="CHEBI:57597"/>
        <dbReference type="ChEBI" id="CHEBI:57642"/>
        <dbReference type="ChEBI" id="CHEBI:57945"/>
        <dbReference type="EC" id="1.1.1.94"/>
    </reaction>
</comment>
<dbReference type="NCBIfam" id="NF000942">
    <property type="entry name" value="PRK00094.1-4"/>
    <property type="match status" value="1"/>
</dbReference>
<keyword evidence="13" id="KW-0963">Cytoplasm</keyword>
<feature type="binding site" evidence="13">
    <location>
        <position position="244"/>
    </location>
    <ligand>
        <name>sn-glycerol 3-phosphate</name>
        <dbReference type="ChEBI" id="CHEBI:57597"/>
    </ligand>
</feature>
<feature type="binding site" evidence="13">
    <location>
        <position position="34"/>
    </location>
    <ligand>
        <name>NADPH</name>
        <dbReference type="ChEBI" id="CHEBI:57783"/>
    </ligand>
</feature>
<feature type="binding site" evidence="13">
    <location>
        <position position="51"/>
    </location>
    <ligand>
        <name>NADPH</name>
        <dbReference type="ChEBI" id="CHEBI:57783"/>
    </ligand>
</feature>
<dbReference type="SUPFAM" id="SSF51735">
    <property type="entry name" value="NAD(P)-binding Rossmann-fold domains"/>
    <property type="match status" value="1"/>
</dbReference>
<dbReference type="HAMAP" id="MF_00394">
    <property type="entry name" value="NAD_Glyc3P_dehydrog"/>
    <property type="match status" value="1"/>
</dbReference>
<dbReference type="PRINTS" id="PR00077">
    <property type="entry name" value="GPDHDRGNASE"/>
</dbReference>
<keyword evidence="6 13" id="KW-0443">Lipid metabolism</keyword>
<comment type="caution">
    <text evidence="20">The sequence shown here is derived from an EMBL/GenBank/DDBJ whole genome shotgun (WGS) entry which is preliminary data.</text>
</comment>
<feature type="binding site" evidence="15">
    <location>
        <position position="108"/>
    </location>
    <ligand>
        <name>substrate</name>
    </ligand>
</feature>
<evidence type="ECO:0000256" key="14">
    <source>
        <dbReference type="PIRSR" id="PIRSR000114-1"/>
    </source>
</evidence>
<organism evidence="20 21">
    <name type="scientific">SAR86 cluster bacterium</name>
    <dbReference type="NCBI Taxonomy" id="2030880"/>
    <lineage>
        <taxon>Bacteria</taxon>
        <taxon>Pseudomonadati</taxon>
        <taxon>Pseudomonadota</taxon>
        <taxon>Gammaproteobacteria</taxon>
        <taxon>SAR86 cluster</taxon>
    </lineage>
</organism>
<reference evidence="21" key="1">
    <citation type="submission" date="2017-08" db="EMBL/GenBank/DDBJ databases">
        <title>A dynamic microbial community with high functional redundancy inhabits the cold, oxic subseafloor aquifer.</title>
        <authorList>
            <person name="Tully B.J."/>
            <person name="Wheat C.G."/>
            <person name="Glazer B.T."/>
            <person name="Huber J.A."/>
        </authorList>
    </citation>
    <scope>NUCLEOTIDE SEQUENCE [LARGE SCALE GENOMIC DNA]</scope>
</reference>
<comment type="similarity">
    <text evidence="1 13 17">Belongs to the NAD-dependent glycerol-3-phosphate dehydrogenase family.</text>
</comment>
<dbReference type="EMBL" id="NVWI01000003">
    <property type="protein sequence ID" value="PCJ42153.1"/>
    <property type="molecule type" value="Genomic_DNA"/>
</dbReference>
<comment type="function">
    <text evidence="13">Catalyzes the reduction of the glycolytic intermediate dihydroxyacetone phosphate (DHAP) to sn-glycerol 3-phosphate (G3P), the key precursor for phospholipid synthesis.</text>
</comment>
<proteinExistence type="inferred from homology"/>
<name>A0A2A5CEJ0_9GAMM</name>
<keyword evidence="7 13" id="KW-0594">Phospholipid biosynthesis</keyword>
<feature type="binding site" evidence="13">
    <location>
        <position position="191"/>
    </location>
    <ligand>
        <name>sn-glycerol 3-phosphate</name>
        <dbReference type="ChEBI" id="CHEBI:57597"/>
    </ligand>
</feature>
<dbReference type="PANTHER" id="PTHR11728:SF1">
    <property type="entry name" value="GLYCEROL-3-PHOSPHATE DEHYDROGENASE [NAD(+)] 2, CHLOROPLASTIC"/>
    <property type="match status" value="1"/>
</dbReference>
<dbReference type="GO" id="GO:0046167">
    <property type="term" value="P:glycerol-3-phosphate biosynthetic process"/>
    <property type="evidence" value="ECO:0007669"/>
    <property type="project" value="UniProtKB-UniRule"/>
</dbReference>
<evidence type="ECO:0000256" key="6">
    <source>
        <dbReference type="ARBA" id="ARBA00023098"/>
    </source>
</evidence>
<feature type="binding site" evidence="13">
    <location>
        <position position="254"/>
    </location>
    <ligand>
        <name>sn-glycerol 3-phosphate</name>
        <dbReference type="ChEBI" id="CHEBI:57597"/>
    </ligand>
</feature>
<evidence type="ECO:0000256" key="4">
    <source>
        <dbReference type="ARBA" id="ARBA00023002"/>
    </source>
</evidence>
<dbReference type="PANTHER" id="PTHR11728">
    <property type="entry name" value="GLYCEROL-3-PHOSPHATE DEHYDROGENASE"/>
    <property type="match status" value="1"/>
</dbReference>
<feature type="binding site" evidence="13">
    <location>
        <position position="255"/>
    </location>
    <ligand>
        <name>NADPH</name>
        <dbReference type="ChEBI" id="CHEBI:57783"/>
    </ligand>
</feature>
<evidence type="ECO:0000313" key="20">
    <source>
        <dbReference type="EMBL" id="PCJ42153.1"/>
    </source>
</evidence>
<accession>A0A2A5CEJ0</accession>
<evidence type="ECO:0000313" key="21">
    <source>
        <dbReference type="Proteomes" id="UP000228987"/>
    </source>
</evidence>
<feature type="binding site" evidence="13">
    <location>
        <position position="281"/>
    </location>
    <ligand>
        <name>NADPH</name>
        <dbReference type="ChEBI" id="CHEBI:57783"/>
    </ligand>
</feature>
<comment type="subcellular location">
    <subcellularLocation>
        <location evidence="13">Cytoplasm</location>
    </subcellularLocation>
</comment>
<feature type="binding site" evidence="13">
    <location>
        <position position="108"/>
    </location>
    <ligand>
        <name>sn-glycerol 3-phosphate</name>
        <dbReference type="ChEBI" id="CHEBI:57597"/>
    </ligand>
</feature>
<dbReference type="InterPro" id="IPR013328">
    <property type="entry name" value="6PGD_dom2"/>
</dbReference>
<evidence type="ECO:0000256" key="17">
    <source>
        <dbReference type="RuleBase" id="RU000437"/>
    </source>
</evidence>
<dbReference type="FunFam" id="1.10.1040.10:FF:000001">
    <property type="entry name" value="Glycerol-3-phosphate dehydrogenase [NAD(P)+]"/>
    <property type="match status" value="1"/>
</dbReference>
<comment type="caution">
    <text evidence="13">Lacks conserved residue(s) required for the propagation of feature annotation.</text>
</comment>
<evidence type="ECO:0000256" key="11">
    <source>
        <dbReference type="ARBA" id="ARBA00069372"/>
    </source>
</evidence>
<dbReference type="InterPro" id="IPR036291">
    <property type="entry name" value="NAD(P)-bd_dom_sf"/>
</dbReference>
<feature type="domain" description="Glycerol-3-phosphate dehydrogenase NAD-dependent N-terminal" evidence="18">
    <location>
        <begin position="5"/>
        <end position="159"/>
    </location>
</feature>
<feature type="binding site" evidence="16">
    <location>
        <position position="140"/>
    </location>
    <ligand>
        <name>NAD(+)</name>
        <dbReference type="ChEBI" id="CHEBI:57540"/>
    </ligand>
</feature>
<dbReference type="GO" id="GO:0141153">
    <property type="term" value="F:glycerol-3-phosphate dehydrogenase (NADP+) activity"/>
    <property type="evidence" value="ECO:0007669"/>
    <property type="project" value="RHEA"/>
</dbReference>
<dbReference type="NCBIfam" id="NF000946">
    <property type="entry name" value="PRK00094.2-4"/>
    <property type="match status" value="1"/>
</dbReference>
<feature type="binding site" evidence="13">
    <location>
        <position position="255"/>
    </location>
    <ligand>
        <name>sn-glycerol 3-phosphate</name>
        <dbReference type="ChEBI" id="CHEBI:57597"/>
    </ligand>
</feature>
<evidence type="ECO:0000259" key="19">
    <source>
        <dbReference type="Pfam" id="PF07479"/>
    </source>
</evidence>
<dbReference type="InterPro" id="IPR006168">
    <property type="entry name" value="G3P_DH_NAD-dep"/>
</dbReference>
<comment type="catalytic activity">
    <reaction evidence="9">
        <text>sn-glycerol 3-phosphate + NADP(+) = dihydroxyacetone phosphate + NADPH + H(+)</text>
        <dbReference type="Rhea" id="RHEA:11096"/>
        <dbReference type="ChEBI" id="CHEBI:15378"/>
        <dbReference type="ChEBI" id="CHEBI:57597"/>
        <dbReference type="ChEBI" id="CHEBI:57642"/>
        <dbReference type="ChEBI" id="CHEBI:57783"/>
        <dbReference type="ChEBI" id="CHEBI:58349"/>
        <dbReference type="EC" id="1.1.1.94"/>
    </reaction>
    <physiologicalReaction direction="right-to-left" evidence="9">
        <dbReference type="Rhea" id="RHEA:11098"/>
    </physiologicalReaction>
</comment>
<feature type="binding site" evidence="13">
    <location>
        <position position="108"/>
    </location>
    <ligand>
        <name>NADPH</name>
        <dbReference type="ChEBI" id="CHEBI:57783"/>
    </ligand>
</feature>
<keyword evidence="4 13" id="KW-0560">Oxidoreductase</keyword>
<evidence type="ECO:0000256" key="9">
    <source>
        <dbReference type="ARBA" id="ARBA00052716"/>
    </source>
</evidence>
<evidence type="ECO:0000256" key="3">
    <source>
        <dbReference type="ARBA" id="ARBA00022857"/>
    </source>
</evidence>
<dbReference type="NCBIfam" id="NF000940">
    <property type="entry name" value="PRK00094.1-2"/>
    <property type="match status" value="1"/>
</dbReference>
<keyword evidence="8 13" id="KW-1208">Phospholipid metabolism</keyword>